<organism evidence="7">
    <name type="scientific">Thiolapillus brandeum</name>
    <dbReference type="NCBI Taxonomy" id="1076588"/>
    <lineage>
        <taxon>Bacteria</taxon>
        <taxon>Pseudomonadati</taxon>
        <taxon>Pseudomonadota</taxon>
        <taxon>Gammaproteobacteria</taxon>
        <taxon>Chromatiales</taxon>
        <taxon>Sedimenticolaceae</taxon>
        <taxon>Thiolapillus</taxon>
    </lineage>
</organism>
<comment type="caution">
    <text evidence="7">The sequence shown here is derived from an EMBL/GenBank/DDBJ whole genome shotgun (WGS) entry which is preliminary data.</text>
</comment>
<dbReference type="Proteomes" id="UP000886339">
    <property type="component" value="Unassembled WGS sequence"/>
</dbReference>
<dbReference type="InterPro" id="IPR003772">
    <property type="entry name" value="YceD"/>
</dbReference>
<dbReference type="PANTHER" id="PTHR38099">
    <property type="entry name" value="LARGE RIBOSOMAL RNA SUBUNIT ACCUMULATION PROTEIN YCED"/>
    <property type="match status" value="1"/>
</dbReference>
<name>A0A831RYG8_9GAMM</name>
<feature type="compositionally biased region" description="Basic and acidic residues" evidence="6">
    <location>
        <begin position="134"/>
        <end position="161"/>
    </location>
</feature>
<evidence type="ECO:0000256" key="2">
    <source>
        <dbReference type="ARBA" id="ARBA00010740"/>
    </source>
</evidence>
<evidence type="ECO:0000313" key="7">
    <source>
        <dbReference type="EMBL" id="HEC06658.1"/>
    </source>
</evidence>
<accession>A0A831RYG8</accession>
<reference evidence="7" key="1">
    <citation type="journal article" date="2020" name="mSystems">
        <title>Genome- and Community-Level Interaction Insights into Carbon Utilization and Element Cycling Functions of Hydrothermarchaeota in Hydrothermal Sediment.</title>
        <authorList>
            <person name="Zhou Z."/>
            <person name="Liu Y."/>
            <person name="Xu W."/>
            <person name="Pan J."/>
            <person name="Luo Z.H."/>
            <person name="Li M."/>
        </authorList>
    </citation>
    <scope>NUCLEOTIDE SEQUENCE [LARGE SCALE GENOMIC DNA]</scope>
    <source>
        <strain evidence="7">HyVt-458</strain>
    </source>
</reference>
<feature type="region of interest" description="Disordered" evidence="6">
    <location>
        <begin position="132"/>
        <end position="176"/>
    </location>
</feature>
<dbReference type="EMBL" id="DRLF01000259">
    <property type="protein sequence ID" value="HEC06658.1"/>
    <property type="molecule type" value="Genomic_DNA"/>
</dbReference>
<sequence>MLQRIPDRVDPWRLAEQGETLEGRLKLDSLPRLAPLLANANGEAAFVLTFGKDERRRLLIMLNVDADLTLECQRCLSDMVLKIESKTCLTPVRGLLEAEQLPEALDPLMIEEGEYLDIAQLIEDELMLGIPSSPRHEEQHCNRQEGVQEHDLPETEPKEENPFAILASLRTDRNDN</sequence>
<keyword evidence="4" id="KW-0690">Ribosome biogenesis</keyword>
<evidence type="ECO:0000256" key="1">
    <source>
        <dbReference type="ARBA" id="ARBA00002868"/>
    </source>
</evidence>
<gene>
    <name evidence="7" type="ORF">ENJ12_07390</name>
</gene>
<evidence type="ECO:0000256" key="4">
    <source>
        <dbReference type="ARBA" id="ARBA00022517"/>
    </source>
</evidence>
<dbReference type="AlphaFoldDB" id="A0A831RYG8"/>
<proteinExistence type="inferred from homology"/>
<comment type="function">
    <text evidence="1">Plays a role in synthesis, processing and/or stability of 23S rRNA.</text>
</comment>
<dbReference type="PANTHER" id="PTHR38099:SF1">
    <property type="entry name" value="LARGE RIBOSOMAL RNA SUBUNIT ACCUMULATION PROTEIN YCED"/>
    <property type="match status" value="1"/>
</dbReference>
<evidence type="ECO:0000256" key="5">
    <source>
        <dbReference type="ARBA" id="ARBA00031841"/>
    </source>
</evidence>
<comment type="similarity">
    <text evidence="2">Belongs to the DUF177 domain family.</text>
</comment>
<evidence type="ECO:0000256" key="6">
    <source>
        <dbReference type="SAM" id="MobiDB-lite"/>
    </source>
</evidence>
<dbReference type="InterPro" id="IPR039255">
    <property type="entry name" value="YceD_bac"/>
</dbReference>
<protein>
    <recommendedName>
        <fullName evidence="3">Large ribosomal RNA subunit accumulation protein YceD</fullName>
    </recommendedName>
    <alternativeName>
        <fullName evidence="5">23S rRNA accumulation protein YceD</fullName>
    </alternativeName>
</protein>
<evidence type="ECO:0000256" key="3">
    <source>
        <dbReference type="ARBA" id="ARBA00015716"/>
    </source>
</evidence>
<dbReference type="GO" id="GO:0042254">
    <property type="term" value="P:ribosome biogenesis"/>
    <property type="evidence" value="ECO:0007669"/>
    <property type="project" value="UniProtKB-KW"/>
</dbReference>
<dbReference type="GO" id="GO:0005829">
    <property type="term" value="C:cytosol"/>
    <property type="evidence" value="ECO:0007669"/>
    <property type="project" value="TreeGrafter"/>
</dbReference>
<dbReference type="Pfam" id="PF02620">
    <property type="entry name" value="YceD"/>
    <property type="match status" value="1"/>
</dbReference>